<dbReference type="Pfam" id="PF00578">
    <property type="entry name" value="AhpC-TSA"/>
    <property type="match status" value="1"/>
</dbReference>
<dbReference type="STRING" id="263475.AMD00_14650"/>
<dbReference type="InterPro" id="IPR017937">
    <property type="entry name" value="Thioredoxin_CS"/>
</dbReference>
<keyword evidence="1" id="KW-1015">Disulfide bond</keyword>
<dbReference type="InterPro" id="IPR013766">
    <property type="entry name" value="Thioredoxin_domain"/>
</dbReference>
<accession>A0A0M0LF97</accession>
<organism evidence="3 4">
    <name type="scientific">Viridibacillus arvi</name>
    <dbReference type="NCBI Taxonomy" id="263475"/>
    <lineage>
        <taxon>Bacteria</taxon>
        <taxon>Bacillati</taxon>
        <taxon>Bacillota</taxon>
        <taxon>Bacilli</taxon>
        <taxon>Bacillales</taxon>
        <taxon>Caryophanaceae</taxon>
        <taxon>Viridibacillus</taxon>
    </lineage>
</organism>
<dbReference type="InterPro" id="IPR000866">
    <property type="entry name" value="AhpC/TSA"/>
</dbReference>
<proteinExistence type="predicted"/>
<dbReference type="EMBL" id="LILB01000005">
    <property type="protein sequence ID" value="KOO49582.1"/>
    <property type="molecule type" value="Genomic_DNA"/>
</dbReference>
<sequence length="191" mass="21786">MKKKIFALLIIAAMIGIAVTNFVKTKVAEEQKVDTRATIVEDTLGVKSGLAIGELAPDFELETLDGKKVKLSDFRGKKVILNFWATWCPPCKAEIPHMQKYYEKFAKEDNFEIVAVNLTSQQEKVKYVKKFVKTYEMTFPVLLDTEGEQMRTYEIYTIPTTYFLDTKGIIQKKVIGPVDQDSMRESVKALN</sequence>
<dbReference type="OrthoDB" id="25753at2"/>
<feature type="domain" description="Thioredoxin" evidence="2">
    <location>
        <begin position="50"/>
        <end position="191"/>
    </location>
</feature>
<dbReference type="GO" id="GO:0016209">
    <property type="term" value="F:antioxidant activity"/>
    <property type="evidence" value="ECO:0007669"/>
    <property type="project" value="InterPro"/>
</dbReference>
<dbReference type="RefSeq" id="WP_053417748.1">
    <property type="nucleotide sequence ID" value="NZ_JBCMHV010000008.1"/>
</dbReference>
<evidence type="ECO:0000313" key="4">
    <source>
        <dbReference type="Proteomes" id="UP000036867"/>
    </source>
</evidence>
<dbReference type="SUPFAM" id="SSF52833">
    <property type="entry name" value="Thioredoxin-like"/>
    <property type="match status" value="1"/>
</dbReference>
<dbReference type="PATRIC" id="fig|263475.3.peg.4199"/>
<dbReference type="PROSITE" id="PS51352">
    <property type="entry name" value="THIOREDOXIN_2"/>
    <property type="match status" value="1"/>
</dbReference>
<protein>
    <recommendedName>
        <fullName evidence="2">Thioredoxin domain-containing protein</fullName>
    </recommendedName>
</protein>
<gene>
    <name evidence="3" type="ORF">AMD00_14650</name>
</gene>
<dbReference type="CDD" id="cd02966">
    <property type="entry name" value="TlpA_like_family"/>
    <property type="match status" value="1"/>
</dbReference>
<evidence type="ECO:0000259" key="2">
    <source>
        <dbReference type="PROSITE" id="PS51352"/>
    </source>
</evidence>
<dbReference type="InterPro" id="IPR050553">
    <property type="entry name" value="Thioredoxin_ResA/DsbE_sf"/>
</dbReference>
<evidence type="ECO:0000313" key="3">
    <source>
        <dbReference type="EMBL" id="KOO49582.1"/>
    </source>
</evidence>
<keyword evidence="4" id="KW-1185">Reference proteome</keyword>
<comment type="caution">
    <text evidence="3">The sequence shown here is derived from an EMBL/GenBank/DDBJ whole genome shotgun (WGS) entry which is preliminary data.</text>
</comment>
<name>A0A0M0LF97_9BACL</name>
<dbReference type="PANTHER" id="PTHR42852">
    <property type="entry name" value="THIOL:DISULFIDE INTERCHANGE PROTEIN DSBE"/>
    <property type="match status" value="1"/>
</dbReference>
<reference evidence="4" key="1">
    <citation type="submission" date="2015-08" db="EMBL/GenBank/DDBJ databases">
        <title>Fjat-10028 dsm 16317.</title>
        <authorList>
            <person name="Liu B."/>
            <person name="Wang J."/>
            <person name="Zhu Y."/>
            <person name="Liu G."/>
            <person name="Chen Q."/>
            <person name="Chen Z."/>
            <person name="Lan J."/>
            <person name="Che J."/>
            <person name="Ge C."/>
            <person name="Shi H."/>
            <person name="Pan Z."/>
            <person name="Liu X."/>
        </authorList>
    </citation>
    <scope>NUCLEOTIDE SEQUENCE [LARGE SCALE GENOMIC DNA]</scope>
    <source>
        <strain evidence="4">DSM 16317</strain>
    </source>
</reference>
<dbReference type="Proteomes" id="UP000036867">
    <property type="component" value="Unassembled WGS sequence"/>
</dbReference>
<dbReference type="Gene3D" id="3.40.30.10">
    <property type="entry name" value="Glutaredoxin"/>
    <property type="match status" value="1"/>
</dbReference>
<dbReference type="AlphaFoldDB" id="A0A0M0LF97"/>
<dbReference type="PANTHER" id="PTHR42852:SF13">
    <property type="entry name" value="PROTEIN DIPZ"/>
    <property type="match status" value="1"/>
</dbReference>
<dbReference type="InterPro" id="IPR036249">
    <property type="entry name" value="Thioredoxin-like_sf"/>
</dbReference>
<dbReference type="GeneID" id="301137338"/>
<dbReference type="PROSITE" id="PS00194">
    <property type="entry name" value="THIOREDOXIN_1"/>
    <property type="match status" value="1"/>
</dbReference>
<dbReference type="GO" id="GO:0016491">
    <property type="term" value="F:oxidoreductase activity"/>
    <property type="evidence" value="ECO:0007669"/>
    <property type="project" value="InterPro"/>
</dbReference>
<evidence type="ECO:0000256" key="1">
    <source>
        <dbReference type="ARBA" id="ARBA00023157"/>
    </source>
</evidence>